<gene>
    <name evidence="2" type="ORF">BU26DRAFT_269023</name>
</gene>
<dbReference type="EMBL" id="ML987193">
    <property type="protein sequence ID" value="KAF2250718.1"/>
    <property type="molecule type" value="Genomic_DNA"/>
</dbReference>
<feature type="region of interest" description="Disordered" evidence="1">
    <location>
        <begin position="1"/>
        <end position="96"/>
    </location>
</feature>
<evidence type="ECO:0000313" key="2">
    <source>
        <dbReference type="EMBL" id="KAF2250718.1"/>
    </source>
</evidence>
<evidence type="ECO:0000313" key="3">
    <source>
        <dbReference type="Proteomes" id="UP000800094"/>
    </source>
</evidence>
<feature type="compositionally biased region" description="Basic and acidic residues" evidence="1">
    <location>
        <begin position="14"/>
        <end position="25"/>
    </location>
</feature>
<dbReference type="AlphaFoldDB" id="A0A6A6IKX3"/>
<protein>
    <submittedName>
        <fullName evidence="2">Uncharacterized protein</fullName>
    </submittedName>
</protein>
<dbReference type="OrthoDB" id="3797007at2759"/>
<keyword evidence="3" id="KW-1185">Reference proteome</keyword>
<dbReference type="Proteomes" id="UP000800094">
    <property type="component" value="Unassembled WGS sequence"/>
</dbReference>
<dbReference type="GeneID" id="54574686"/>
<organism evidence="2 3">
    <name type="scientific">Trematosphaeria pertusa</name>
    <dbReference type="NCBI Taxonomy" id="390896"/>
    <lineage>
        <taxon>Eukaryota</taxon>
        <taxon>Fungi</taxon>
        <taxon>Dikarya</taxon>
        <taxon>Ascomycota</taxon>
        <taxon>Pezizomycotina</taxon>
        <taxon>Dothideomycetes</taxon>
        <taxon>Pleosporomycetidae</taxon>
        <taxon>Pleosporales</taxon>
        <taxon>Massarineae</taxon>
        <taxon>Trematosphaeriaceae</taxon>
        <taxon>Trematosphaeria</taxon>
    </lineage>
</organism>
<evidence type="ECO:0000256" key="1">
    <source>
        <dbReference type="SAM" id="MobiDB-lite"/>
    </source>
</evidence>
<sequence length="354" mass="40177">MDTTFQTEEMDIDEVGHEDEGDKSSESGWRYPSTPDGQVSNKPNSDEMLFGDDDGAMVANRPEPTREHEYDAYPTPGDEFEQKEDDEDSGSNTLPDFTQERITHIPQIQKLYDAYQQGFEHEYTSYESHMTRAQALAVAMLEHYYPKNQGFTVEPCTFNVMAAHGWAFWLHPEPTGAATGPGAAHKKKAASTAPQWEMFSAKYHRILPERIAGYVVYQEHTVIDKDGNEYLQDYPHTYLGIMMDDLQTFNNWVPDRNSTGGVSIPRAELLSYSLGVQAKIRHGYGILLLGPRIEFYDYNNDAQSAMSRIKSENWAIDMRYQTLSMVNVVFKGINERTIIYQDGSVGEGAMKPMT</sequence>
<name>A0A6A6IKX3_9PLEO</name>
<reference evidence="2" key="1">
    <citation type="journal article" date="2020" name="Stud. Mycol.">
        <title>101 Dothideomycetes genomes: a test case for predicting lifestyles and emergence of pathogens.</title>
        <authorList>
            <person name="Haridas S."/>
            <person name="Albert R."/>
            <person name="Binder M."/>
            <person name="Bloem J."/>
            <person name="Labutti K."/>
            <person name="Salamov A."/>
            <person name="Andreopoulos B."/>
            <person name="Baker S."/>
            <person name="Barry K."/>
            <person name="Bills G."/>
            <person name="Bluhm B."/>
            <person name="Cannon C."/>
            <person name="Castanera R."/>
            <person name="Culley D."/>
            <person name="Daum C."/>
            <person name="Ezra D."/>
            <person name="Gonzalez J."/>
            <person name="Henrissat B."/>
            <person name="Kuo A."/>
            <person name="Liang C."/>
            <person name="Lipzen A."/>
            <person name="Lutzoni F."/>
            <person name="Magnuson J."/>
            <person name="Mondo S."/>
            <person name="Nolan M."/>
            <person name="Ohm R."/>
            <person name="Pangilinan J."/>
            <person name="Park H.-J."/>
            <person name="Ramirez L."/>
            <person name="Alfaro M."/>
            <person name="Sun H."/>
            <person name="Tritt A."/>
            <person name="Yoshinaga Y."/>
            <person name="Zwiers L.-H."/>
            <person name="Turgeon B."/>
            <person name="Goodwin S."/>
            <person name="Spatafora J."/>
            <person name="Crous P."/>
            <person name="Grigoriev I."/>
        </authorList>
    </citation>
    <scope>NUCLEOTIDE SEQUENCE</scope>
    <source>
        <strain evidence="2">CBS 122368</strain>
    </source>
</reference>
<dbReference type="RefSeq" id="XP_033685722.1">
    <property type="nucleotide sequence ID" value="XM_033821356.1"/>
</dbReference>
<feature type="compositionally biased region" description="Acidic residues" evidence="1">
    <location>
        <begin position="78"/>
        <end position="89"/>
    </location>
</feature>
<proteinExistence type="predicted"/>
<accession>A0A6A6IKX3</accession>